<name>A0ACB8TE37_9AGAM</name>
<organism evidence="1 2">
    <name type="scientific">Artomyces pyxidatus</name>
    <dbReference type="NCBI Taxonomy" id="48021"/>
    <lineage>
        <taxon>Eukaryota</taxon>
        <taxon>Fungi</taxon>
        <taxon>Dikarya</taxon>
        <taxon>Basidiomycota</taxon>
        <taxon>Agaricomycotina</taxon>
        <taxon>Agaricomycetes</taxon>
        <taxon>Russulales</taxon>
        <taxon>Auriscalpiaceae</taxon>
        <taxon>Artomyces</taxon>
    </lineage>
</organism>
<evidence type="ECO:0000313" key="2">
    <source>
        <dbReference type="Proteomes" id="UP000814140"/>
    </source>
</evidence>
<reference evidence="1" key="1">
    <citation type="submission" date="2021-03" db="EMBL/GenBank/DDBJ databases">
        <authorList>
            <consortium name="DOE Joint Genome Institute"/>
            <person name="Ahrendt S."/>
            <person name="Looney B.P."/>
            <person name="Miyauchi S."/>
            <person name="Morin E."/>
            <person name="Drula E."/>
            <person name="Courty P.E."/>
            <person name="Chicoki N."/>
            <person name="Fauchery L."/>
            <person name="Kohler A."/>
            <person name="Kuo A."/>
            <person name="Labutti K."/>
            <person name="Pangilinan J."/>
            <person name="Lipzen A."/>
            <person name="Riley R."/>
            <person name="Andreopoulos W."/>
            <person name="He G."/>
            <person name="Johnson J."/>
            <person name="Barry K.W."/>
            <person name="Grigoriev I.V."/>
            <person name="Nagy L."/>
            <person name="Hibbett D."/>
            <person name="Henrissat B."/>
            <person name="Matheny P.B."/>
            <person name="Labbe J."/>
            <person name="Martin F."/>
        </authorList>
    </citation>
    <scope>NUCLEOTIDE SEQUENCE</scope>
    <source>
        <strain evidence="1">HHB10654</strain>
    </source>
</reference>
<evidence type="ECO:0000313" key="1">
    <source>
        <dbReference type="EMBL" id="KAI0066683.1"/>
    </source>
</evidence>
<protein>
    <submittedName>
        <fullName evidence="1">Uncharacterized protein</fullName>
    </submittedName>
</protein>
<comment type="caution">
    <text evidence="1">The sequence shown here is derived from an EMBL/GenBank/DDBJ whole genome shotgun (WGS) entry which is preliminary data.</text>
</comment>
<accession>A0ACB8TE37</accession>
<reference evidence="1" key="2">
    <citation type="journal article" date="2022" name="New Phytol.">
        <title>Evolutionary transition to the ectomycorrhizal habit in the genomes of a hyperdiverse lineage of mushroom-forming fungi.</title>
        <authorList>
            <person name="Looney B."/>
            <person name="Miyauchi S."/>
            <person name="Morin E."/>
            <person name="Drula E."/>
            <person name="Courty P.E."/>
            <person name="Kohler A."/>
            <person name="Kuo A."/>
            <person name="LaButti K."/>
            <person name="Pangilinan J."/>
            <person name="Lipzen A."/>
            <person name="Riley R."/>
            <person name="Andreopoulos W."/>
            <person name="He G."/>
            <person name="Johnson J."/>
            <person name="Nolan M."/>
            <person name="Tritt A."/>
            <person name="Barry K.W."/>
            <person name="Grigoriev I.V."/>
            <person name="Nagy L.G."/>
            <person name="Hibbett D."/>
            <person name="Henrissat B."/>
            <person name="Matheny P.B."/>
            <person name="Labbe J."/>
            <person name="Martin F.M."/>
        </authorList>
    </citation>
    <scope>NUCLEOTIDE SEQUENCE</scope>
    <source>
        <strain evidence="1">HHB10654</strain>
    </source>
</reference>
<sequence>EATATSNELGLAVEMGLLTGAAPVLGKHLGHCENSFLLGHTTFSDVVGLGKRGASHSLTSNERTPSGPDDSVRPPRLRRLSVYPGFEGHAYRFRLGVTAHARPLHKSDSPAMLVCAILQAYITASGLVAFRSERHFLTVFSAYWNLLQNVQNGCILRNVSYSSVAHRWSQGAGAHNYVRDRTVFTTYVTEGNVRLSDDARGEPNGPWVVALVDWDQEGEWLADHPEHLASIPSVRSSIHIALPIPPNLY</sequence>
<dbReference type="Proteomes" id="UP000814140">
    <property type="component" value="Unassembled WGS sequence"/>
</dbReference>
<dbReference type="EMBL" id="MU277192">
    <property type="protein sequence ID" value="KAI0066683.1"/>
    <property type="molecule type" value="Genomic_DNA"/>
</dbReference>
<gene>
    <name evidence="1" type="ORF">BV25DRAFT_1820733</name>
</gene>
<keyword evidence="2" id="KW-1185">Reference proteome</keyword>
<feature type="non-terminal residue" evidence="1">
    <location>
        <position position="1"/>
    </location>
</feature>
<proteinExistence type="predicted"/>